<reference evidence="1 2" key="1">
    <citation type="submission" date="2015-11" db="EMBL/GenBank/DDBJ databases">
        <authorList>
            <person name="Lin W."/>
        </authorList>
    </citation>
    <scope>NUCLEOTIDE SEQUENCE [LARGE SCALE GENOMIC DNA]</scope>
    <source>
        <strain evidence="1 2">HCH-1</strain>
    </source>
</reference>
<dbReference type="InterPro" id="IPR043519">
    <property type="entry name" value="NT_sf"/>
</dbReference>
<accession>A0ABR5SI88</accession>
<dbReference type="Gene3D" id="3.30.460.40">
    <property type="match status" value="1"/>
</dbReference>
<dbReference type="InterPro" id="IPR014942">
    <property type="entry name" value="AbiEii"/>
</dbReference>
<sequence>MDFKVVIETLTNDFARYDISYALIGGLAFNLWGVHRSTVDVDFLVLRDDMERIAAIMEAHDYECRYKTENVSQYVSPLRVFGEVDFLHAFRDATVAMLKRTTVKTAFSGALNINVLRPEDLIGLKLQAMKNDPARHAIDASDIKALMHVCGGSLDVGAVKKYFELFNMDFSDFIKEE</sequence>
<dbReference type="RefSeq" id="WP_085052656.1">
    <property type="nucleotide sequence ID" value="NZ_LNQR01000070.1"/>
</dbReference>
<dbReference type="Pfam" id="PF08843">
    <property type="entry name" value="AbiEii"/>
    <property type="match status" value="1"/>
</dbReference>
<keyword evidence="2" id="KW-1185">Reference proteome</keyword>
<protein>
    <recommendedName>
        <fullName evidence="3">Protein containing DUF1814</fullName>
    </recommendedName>
</protein>
<dbReference type="EMBL" id="LNQR01000070">
    <property type="protein sequence ID" value="KWT84124.1"/>
    <property type="molecule type" value="Genomic_DNA"/>
</dbReference>
<dbReference type="SUPFAM" id="SSF81301">
    <property type="entry name" value="Nucleotidyltransferase"/>
    <property type="match status" value="1"/>
</dbReference>
<evidence type="ECO:0000313" key="1">
    <source>
        <dbReference type="EMBL" id="KWT84124.1"/>
    </source>
</evidence>
<comment type="caution">
    <text evidence="1">The sequence shown here is derived from an EMBL/GenBank/DDBJ whole genome shotgun (WGS) entry which is preliminary data.</text>
</comment>
<evidence type="ECO:0008006" key="3">
    <source>
        <dbReference type="Google" id="ProtNLM"/>
    </source>
</evidence>
<name>A0ABR5SI88_9BACT</name>
<dbReference type="Proteomes" id="UP000060487">
    <property type="component" value="Unassembled WGS sequence"/>
</dbReference>
<gene>
    <name evidence="1" type="ORF">ASN18_2052</name>
</gene>
<organism evidence="1 2">
    <name type="scientific">Candidatus Magnetominusculus xianensis</name>
    <dbReference type="NCBI Taxonomy" id="1748249"/>
    <lineage>
        <taxon>Bacteria</taxon>
        <taxon>Pseudomonadati</taxon>
        <taxon>Nitrospirota</taxon>
        <taxon>Nitrospiria</taxon>
        <taxon>Nitrospirales</taxon>
        <taxon>Nitrospiraceae</taxon>
        <taxon>Candidatus Magnetominusculus</taxon>
    </lineage>
</organism>
<proteinExistence type="predicted"/>
<evidence type="ECO:0000313" key="2">
    <source>
        <dbReference type="Proteomes" id="UP000060487"/>
    </source>
</evidence>